<protein>
    <submittedName>
        <fullName evidence="11 12">Uncharacterized protein LOC115218139 isoform X1</fullName>
    </submittedName>
</protein>
<dbReference type="GO" id="GO:0001868">
    <property type="term" value="P:regulation of complement activation, lectin pathway"/>
    <property type="evidence" value="ECO:0007669"/>
    <property type="project" value="UniProtKB-ARBA"/>
</dbReference>
<evidence type="ECO:0000256" key="6">
    <source>
        <dbReference type="ARBA" id="ARBA00022837"/>
    </source>
</evidence>
<evidence type="ECO:0000313" key="10">
    <source>
        <dbReference type="Proteomes" id="UP000515154"/>
    </source>
</evidence>
<dbReference type="AlphaFoldDB" id="A0A6P7SZE7"/>
<evidence type="ECO:0000256" key="2">
    <source>
        <dbReference type="ARBA" id="ARBA00010147"/>
    </source>
</evidence>
<evidence type="ECO:0000256" key="5">
    <source>
        <dbReference type="ARBA" id="ARBA00022734"/>
    </source>
</evidence>
<dbReference type="Gene3D" id="2.60.120.260">
    <property type="entry name" value="Galactose-binding domain-like"/>
    <property type="match status" value="1"/>
</dbReference>
<dbReference type="RefSeq" id="XP_029643798.1">
    <property type="nucleotide sequence ID" value="XM_029787938.2"/>
</dbReference>
<keyword evidence="8" id="KW-0812">Transmembrane</keyword>
<proteinExistence type="inferred from homology"/>
<keyword evidence="7" id="KW-1015">Disulfide bond</keyword>
<dbReference type="InterPro" id="IPR006585">
    <property type="entry name" value="FTP1"/>
</dbReference>
<organism evidence="10 12">
    <name type="scientific">Octopus sinensis</name>
    <name type="common">East Asian common octopus</name>
    <dbReference type="NCBI Taxonomy" id="2607531"/>
    <lineage>
        <taxon>Eukaryota</taxon>
        <taxon>Metazoa</taxon>
        <taxon>Spiralia</taxon>
        <taxon>Lophotrochozoa</taxon>
        <taxon>Mollusca</taxon>
        <taxon>Cephalopoda</taxon>
        <taxon>Coleoidea</taxon>
        <taxon>Octopodiformes</taxon>
        <taxon>Octopoda</taxon>
        <taxon>Incirrata</taxon>
        <taxon>Octopodidae</taxon>
        <taxon>Octopus</taxon>
    </lineage>
</organism>
<reference evidence="11 12" key="1">
    <citation type="submission" date="2025-08" db="UniProtKB">
        <authorList>
            <consortium name="RefSeq"/>
        </authorList>
    </citation>
    <scope>IDENTIFICATION</scope>
</reference>
<dbReference type="InterPro" id="IPR008979">
    <property type="entry name" value="Galactose-bd-like_sf"/>
</dbReference>
<accession>A0A6P7SZE7</accession>
<keyword evidence="6" id="KW-0106">Calcium</keyword>
<feature type="domain" description="Fucolectin tachylectin-4 pentraxin-1" evidence="9">
    <location>
        <begin position="50"/>
        <end position="199"/>
    </location>
</feature>
<dbReference type="Gene3D" id="2.170.300.10">
    <property type="entry name" value="Tie2 ligand-binding domain superfamily"/>
    <property type="match status" value="1"/>
</dbReference>
<comment type="function">
    <text evidence="1">Acts as a defensive agent. Recognizes blood group fucosylated oligosaccharides including A, B, H and Lewis B-type antigens. Does not recognize Lewis A antigen and has low affinity for monovalent haptens.</text>
</comment>
<keyword evidence="8" id="KW-0472">Membrane</keyword>
<dbReference type="PANTHER" id="PTHR45713:SF6">
    <property type="entry name" value="F5_8 TYPE C DOMAIN-CONTAINING PROTEIN"/>
    <property type="match status" value="1"/>
</dbReference>
<dbReference type="GO" id="GO:0046872">
    <property type="term" value="F:metal ion binding"/>
    <property type="evidence" value="ECO:0007669"/>
    <property type="project" value="UniProtKB-KW"/>
</dbReference>
<dbReference type="SMART" id="SM00607">
    <property type="entry name" value="FTP"/>
    <property type="match status" value="1"/>
</dbReference>
<evidence type="ECO:0000259" key="9">
    <source>
        <dbReference type="SMART" id="SM00607"/>
    </source>
</evidence>
<dbReference type="GO" id="GO:0042806">
    <property type="term" value="F:fucose binding"/>
    <property type="evidence" value="ECO:0007669"/>
    <property type="project" value="UniProtKB-ARBA"/>
</dbReference>
<dbReference type="GO" id="GO:0010185">
    <property type="term" value="P:regulation of cellular defense response"/>
    <property type="evidence" value="ECO:0007669"/>
    <property type="project" value="UniProtKB-ARBA"/>
</dbReference>
<keyword evidence="8" id="KW-1133">Transmembrane helix</keyword>
<name>A0A6P7SZE7_9MOLL</name>
<dbReference type="InterPro" id="IPR051941">
    <property type="entry name" value="BG_Antigen-Binding_Lectin"/>
</dbReference>
<gene>
    <name evidence="11 12" type="primary">LOC115218139</name>
</gene>
<evidence type="ECO:0000256" key="1">
    <source>
        <dbReference type="ARBA" id="ARBA00002219"/>
    </source>
</evidence>
<dbReference type="Proteomes" id="UP000515154">
    <property type="component" value="Linkage group LG12"/>
</dbReference>
<feature type="transmembrane region" description="Helical" evidence="8">
    <location>
        <begin position="250"/>
        <end position="272"/>
    </location>
</feature>
<comment type="similarity">
    <text evidence="2">Belongs to the fucolectin family.</text>
</comment>
<evidence type="ECO:0000313" key="11">
    <source>
        <dbReference type="RefSeq" id="XP_029643797.1"/>
    </source>
</evidence>
<evidence type="ECO:0000256" key="7">
    <source>
        <dbReference type="ARBA" id="ARBA00023157"/>
    </source>
</evidence>
<keyword evidence="10" id="KW-1185">Reference proteome</keyword>
<sequence>MSGCPQELFGLDCTHKCRCKNGTTCHQITGHCKEGCEPGRTGSSCQYQTYENIALGQPAFQSSDFEVKFMDGRKLCSSKYLATAGFAVDGKYNQNFQHKSCSRTQESSSKSYWYVILDRNYTINQIRIYAHSFFHYSLNVFVGDKNNPCSQLCYKSKSTETILHISCQRPLVGETVCIKTAKEYASLSLCEVEVIQCREGVYGPLCQHQYDQFSGEYMLGTLNRSRRTISKTFPESTTGMPSERKLNIDAIVGCGVAFTAVVVVVAVILRLWMKRRQKQPVDVNDNKDLEMKLVK</sequence>
<evidence type="ECO:0000256" key="8">
    <source>
        <dbReference type="SAM" id="Phobius"/>
    </source>
</evidence>
<keyword evidence="5" id="KW-0430">Lectin</keyword>
<keyword evidence="4" id="KW-0479">Metal-binding</keyword>
<evidence type="ECO:0000256" key="4">
    <source>
        <dbReference type="ARBA" id="ARBA00022723"/>
    </source>
</evidence>
<dbReference type="RefSeq" id="XP_029643797.1">
    <property type="nucleotide sequence ID" value="XM_029787937.2"/>
</dbReference>
<comment type="subunit">
    <text evidence="3">Homotrimer.</text>
</comment>
<evidence type="ECO:0000256" key="3">
    <source>
        <dbReference type="ARBA" id="ARBA00011233"/>
    </source>
</evidence>
<dbReference type="KEGG" id="osn:115218139"/>
<dbReference type="PANTHER" id="PTHR45713">
    <property type="entry name" value="FTP DOMAIN-CONTAINING PROTEIN"/>
    <property type="match status" value="1"/>
</dbReference>
<dbReference type="SUPFAM" id="SSF49785">
    <property type="entry name" value="Galactose-binding domain-like"/>
    <property type="match status" value="1"/>
</dbReference>
<evidence type="ECO:0000313" key="12">
    <source>
        <dbReference type="RefSeq" id="XP_029643798.1"/>
    </source>
</evidence>